<reference evidence="2" key="1">
    <citation type="journal article" date="2009" name="Rice">
        <title>De Novo Next Generation Sequencing of Plant Genomes.</title>
        <authorList>
            <person name="Rounsley S."/>
            <person name="Marri P.R."/>
            <person name="Yu Y."/>
            <person name="He R."/>
            <person name="Sisneros N."/>
            <person name="Goicoechea J.L."/>
            <person name="Lee S.J."/>
            <person name="Angelova A."/>
            <person name="Kudrna D."/>
            <person name="Luo M."/>
            <person name="Affourtit J."/>
            <person name="Desany B."/>
            <person name="Knight J."/>
            <person name="Niazi F."/>
            <person name="Egholm M."/>
            <person name="Wing R.A."/>
        </authorList>
    </citation>
    <scope>NUCLEOTIDE SEQUENCE [LARGE SCALE GENOMIC DNA]</scope>
    <source>
        <strain evidence="2">cv. IRGC 105608</strain>
    </source>
</reference>
<dbReference type="AlphaFoldDB" id="A0A0D3F7S9"/>
<evidence type="ECO:0000313" key="2">
    <source>
        <dbReference type="EnsemblPlants" id="OBART02G24640.1"/>
    </source>
</evidence>
<dbReference type="Proteomes" id="UP000026960">
    <property type="component" value="Chromosome 2"/>
</dbReference>
<feature type="region of interest" description="Disordered" evidence="1">
    <location>
        <begin position="1"/>
        <end position="23"/>
    </location>
</feature>
<reference evidence="2" key="2">
    <citation type="submission" date="2015-03" db="UniProtKB">
        <authorList>
            <consortium name="EnsemblPlants"/>
        </authorList>
    </citation>
    <scope>IDENTIFICATION</scope>
</reference>
<dbReference type="EnsemblPlants" id="OBART02G24640.1">
    <property type="protein sequence ID" value="OBART02G24640.1"/>
    <property type="gene ID" value="OBART02G24640"/>
</dbReference>
<evidence type="ECO:0000256" key="1">
    <source>
        <dbReference type="SAM" id="MobiDB-lite"/>
    </source>
</evidence>
<keyword evidence="3" id="KW-1185">Reference proteome</keyword>
<accession>A0A0D3F7S9</accession>
<feature type="compositionally biased region" description="Basic and acidic residues" evidence="1">
    <location>
        <begin position="1"/>
        <end position="12"/>
    </location>
</feature>
<evidence type="ECO:0000313" key="3">
    <source>
        <dbReference type="Proteomes" id="UP000026960"/>
    </source>
</evidence>
<dbReference type="Gramene" id="OBART02G24640.1">
    <property type="protein sequence ID" value="OBART02G24640.1"/>
    <property type="gene ID" value="OBART02G24640"/>
</dbReference>
<organism evidence="2">
    <name type="scientific">Oryza barthii</name>
    <dbReference type="NCBI Taxonomy" id="65489"/>
    <lineage>
        <taxon>Eukaryota</taxon>
        <taxon>Viridiplantae</taxon>
        <taxon>Streptophyta</taxon>
        <taxon>Embryophyta</taxon>
        <taxon>Tracheophyta</taxon>
        <taxon>Spermatophyta</taxon>
        <taxon>Magnoliopsida</taxon>
        <taxon>Liliopsida</taxon>
        <taxon>Poales</taxon>
        <taxon>Poaceae</taxon>
        <taxon>BOP clade</taxon>
        <taxon>Oryzoideae</taxon>
        <taxon>Oryzeae</taxon>
        <taxon>Oryzinae</taxon>
        <taxon>Oryza</taxon>
    </lineage>
</organism>
<dbReference type="HOGENOM" id="CLU_2816440_0_0_1"/>
<sequence>MSDVVAREESEGRTGSGSADAERYCDAHVVARNPMVASDARAAALCSGGRGGTARERLGRLAAEAAI</sequence>
<dbReference type="PaxDb" id="65489-OBART02G24640.1"/>
<proteinExistence type="predicted"/>
<protein>
    <submittedName>
        <fullName evidence="2">Uncharacterized protein</fullName>
    </submittedName>
</protein>
<name>A0A0D3F7S9_9ORYZ</name>